<keyword evidence="2" id="KW-1133">Transmembrane helix</keyword>
<evidence type="ECO:0000313" key="3">
    <source>
        <dbReference type="EMBL" id="QSB13951.1"/>
    </source>
</evidence>
<dbReference type="InterPro" id="IPR025443">
    <property type="entry name" value="DUF4307"/>
</dbReference>
<dbReference type="EMBL" id="CP070499">
    <property type="protein sequence ID" value="QSB13951.1"/>
    <property type="molecule type" value="Genomic_DNA"/>
</dbReference>
<evidence type="ECO:0000313" key="4">
    <source>
        <dbReference type="Proteomes" id="UP000662857"/>
    </source>
</evidence>
<dbReference type="RefSeq" id="WP_239676065.1">
    <property type="nucleotide sequence ID" value="NZ_CP070499.1"/>
</dbReference>
<dbReference type="KEGG" id="nhy:JQS43_20760"/>
<gene>
    <name evidence="3" type="ORF">JQS43_20760</name>
</gene>
<dbReference type="Pfam" id="PF14155">
    <property type="entry name" value="DUF4307"/>
    <property type="match status" value="1"/>
</dbReference>
<accession>A0A895Y9F5</accession>
<feature type="transmembrane region" description="Helical" evidence="2">
    <location>
        <begin position="42"/>
        <end position="63"/>
    </location>
</feature>
<proteinExistence type="predicted"/>
<dbReference type="AlphaFoldDB" id="A0A895Y9F5"/>
<evidence type="ECO:0000256" key="1">
    <source>
        <dbReference type="SAM" id="MobiDB-lite"/>
    </source>
</evidence>
<organism evidence="3 4">
    <name type="scientific">Natronosporangium hydrolyticum</name>
    <dbReference type="NCBI Taxonomy" id="2811111"/>
    <lineage>
        <taxon>Bacteria</taxon>
        <taxon>Bacillati</taxon>
        <taxon>Actinomycetota</taxon>
        <taxon>Actinomycetes</taxon>
        <taxon>Micromonosporales</taxon>
        <taxon>Micromonosporaceae</taxon>
        <taxon>Natronosporangium</taxon>
    </lineage>
</organism>
<dbReference type="Proteomes" id="UP000662857">
    <property type="component" value="Chromosome"/>
</dbReference>
<keyword evidence="2" id="KW-0812">Transmembrane</keyword>
<keyword evidence="2" id="KW-0472">Membrane</keyword>
<feature type="region of interest" description="Disordered" evidence="1">
    <location>
        <begin position="1"/>
        <end position="34"/>
    </location>
</feature>
<sequence>MSETKATIIPPSGSGTAGPAFPPGRYGRRRDPRRLGSRRTRLVVAAAATTAVILAGTVVAVTFGEQYGPGRPYEATVERFYDVTDEQVVVEFSVVVPPGETAVCAVRARSRDGAEVGRDEVRIPAGDEARPQVVHRLATSDRPVTGEVQRCWPEP</sequence>
<protein>
    <submittedName>
        <fullName evidence="3">DUF4307 domain-containing protein</fullName>
    </submittedName>
</protein>
<name>A0A895Y9F5_9ACTN</name>
<keyword evidence="4" id="KW-1185">Reference proteome</keyword>
<evidence type="ECO:0000256" key="2">
    <source>
        <dbReference type="SAM" id="Phobius"/>
    </source>
</evidence>
<reference evidence="3" key="1">
    <citation type="submission" date="2021-02" db="EMBL/GenBank/DDBJ databases">
        <title>Natrosporangium hydrolyticum gen. nov., sp. nov, a haloalkaliphilic actinobacterium from a soda solonchak soil.</title>
        <authorList>
            <person name="Sorokin D.Y."/>
            <person name="Khijniak T.V."/>
            <person name="Zakharycheva A.P."/>
            <person name="Boueva O.V."/>
            <person name="Ariskina E.V."/>
            <person name="Hahnke R.L."/>
            <person name="Bunk B."/>
            <person name="Sproer C."/>
            <person name="Schumann P."/>
            <person name="Evtushenko L.I."/>
            <person name="Kublanov I.V."/>
        </authorList>
    </citation>
    <scope>NUCLEOTIDE SEQUENCE</scope>
    <source>
        <strain evidence="3">DSM 106523</strain>
    </source>
</reference>